<keyword evidence="1" id="KW-0175">Coiled coil</keyword>
<feature type="transmembrane region" description="Helical" evidence="2">
    <location>
        <begin position="208"/>
        <end position="226"/>
    </location>
</feature>
<protein>
    <submittedName>
        <fullName evidence="3">Uncharacterized protein</fullName>
    </submittedName>
</protein>
<dbReference type="Proteomes" id="UP000076078">
    <property type="component" value="Unassembled WGS sequence"/>
</dbReference>
<sequence>MLSNIDFTKKPLVINSNSSKNNLKQDLMLLNGLICHLVEEIDLLKSQLEYRTQELNEIFKVDVKYTELKNRYRKSKLQYSQELLDMHNEIIELNKALIKKDEEMETQIENFKEELSKYNSLVINYQTEVKTLQHIKSSYVDENEYKNQLSKNGQLKKEVEEVRKKLKNRDQTIEELNTKFKDLIKLPSSTMVPGSVNQIELCYDWKSSWVSFALIVFLGLVFGHFFNEILKY</sequence>
<dbReference type="AlphaFoldDB" id="A0A151ZK04"/>
<comment type="caution">
    <text evidence="3">The sequence shown here is derived from an EMBL/GenBank/DDBJ whole genome shotgun (WGS) entry which is preliminary data.</text>
</comment>
<feature type="coiled-coil region" evidence="1">
    <location>
        <begin position="94"/>
        <end position="179"/>
    </location>
</feature>
<keyword evidence="2" id="KW-1133">Transmembrane helix</keyword>
<accession>A0A151ZK04</accession>
<evidence type="ECO:0000256" key="1">
    <source>
        <dbReference type="SAM" id="Coils"/>
    </source>
</evidence>
<reference evidence="3 4" key="1">
    <citation type="submission" date="2015-12" db="EMBL/GenBank/DDBJ databases">
        <title>Dictyostelia acquired genes for synthesis and detection of signals that induce cell-type specialization by lateral gene transfer from prokaryotes.</title>
        <authorList>
            <person name="Gloeckner G."/>
            <person name="Schaap P."/>
        </authorList>
    </citation>
    <scope>NUCLEOTIDE SEQUENCE [LARGE SCALE GENOMIC DNA]</scope>
    <source>
        <strain evidence="3 4">TK</strain>
    </source>
</reference>
<keyword evidence="2" id="KW-0472">Membrane</keyword>
<evidence type="ECO:0000313" key="3">
    <source>
        <dbReference type="EMBL" id="KYQ94144.1"/>
    </source>
</evidence>
<dbReference type="EMBL" id="LODT01000022">
    <property type="protein sequence ID" value="KYQ94144.1"/>
    <property type="molecule type" value="Genomic_DNA"/>
</dbReference>
<gene>
    <name evidence="3" type="ORF">DLAC_04430</name>
</gene>
<proteinExistence type="predicted"/>
<keyword evidence="2" id="KW-0812">Transmembrane</keyword>
<keyword evidence="4" id="KW-1185">Reference proteome</keyword>
<evidence type="ECO:0000313" key="4">
    <source>
        <dbReference type="Proteomes" id="UP000076078"/>
    </source>
</evidence>
<evidence type="ECO:0000256" key="2">
    <source>
        <dbReference type="SAM" id="Phobius"/>
    </source>
</evidence>
<name>A0A151ZK04_TIELA</name>
<dbReference type="InParanoid" id="A0A151ZK04"/>
<organism evidence="3 4">
    <name type="scientific">Tieghemostelium lacteum</name>
    <name type="common">Slime mold</name>
    <name type="synonym">Dictyostelium lacteum</name>
    <dbReference type="NCBI Taxonomy" id="361077"/>
    <lineage>
        <taxon>Eukaryota</taxon>
        <taxon>Amoebozoa</taxon>
        <taxon>Evosea</taxon>
        <taxon>Eumycetozoa</taxon>
        <taxon>Dictyostelia</taxon>
        <taxon>Dictyosteliales</taxon>
        <taxon>Raperosteliaceae</taxon>
        <taxon>Tieghemostelium</taxon>
    </lineage>
</organism>